<dbReference type="RefSeq" id="XP_002733517.2">
    <property type="nucleotide sequence ID" value="XM_002733471.2"/>
</dbReference>
<dbReference type="Pfam" id="PF00001">
    <property type="entry name" value="7tm_1"/>
    <property type="match status" value="2"/>
</dbReference>
<name>A0ABM0GN08_SACKO</name>
<dbReference type="PROSITE" id="PS00237">
    <property type="entry name" value="G_PROTEIN_RECEP_F1_1"/>
    <property type="match status" value="1"/>
</dbReference>
<dbReference type="InterPro" id="IPR000276">
    <property type="entry name" value="GPCR_Rhodpsn"/>
</dbReference>
<comment type="subcellular location">
    <subcellularLocation>
        <location evidence="1">Cell membrane</location>
        <topology evidence="1">Multi-pass membrane protein</topology>
    </subcellularLocation>
</comment>
<evidence type="ECO:0000256" key="9">
    <source>
        <dbReference type="ARBA" id="ARBA00023224"/>
    </source>
</evidence>
<proteinExistence type="inferred from homology"/>
<evidence type="ECO:0000256" key="10">
    <source>
        <dbReference type="RuleBase" id="RU000688"/>
    </source>
</evidence>
<keyword evidence="8" id="KW-0325">Glycoprotein</keyword>
<dbReference type="InterPro" id="IPR008361">
    <property type="entry name" value="MCH_rcpt"/>
</dbReference>
<feature type="non-terminal residue" evidence="14">
    <location>
        <position position="220"/>
    </location>
</feature>
<evidence type="ECO:0000256" key="1">
    <source>
        <dbReference type="ARBA" id="ARBA00004651"/>
    </source>
</evidence>
<keyword evidence="5 10" id="KW-0297">G-protein coupled receptor</keyword>
<dbReference type="GeneID" id="100373958"/>
<gene>
    <name evidence="14" type="primary">LOC100373958</name>
</gene>
<comment type="similarity">
    <text evidence="10">Belongs to the G-protein coupled receptor 1 family.</text>
</comment>
<feature type="transmembrane region" description="Helical" evidence="11">
    <location>
        <begin position="6"/>
        <end position="29"/>
    </location>
</feature>
<accession>A0ABM0GN08</accession>
<evidence type="ECO:0000313" key="14">
    <source>
        <dbReference type="RefSeq" id="XP_002733517.2"/>
    </source>
</evidence>
<keyword evidence="4 11" id="KW-1133">Transmembrane helix</keyword>
<evidence type="ECO:0000256" key="6">
    <source>
        <dbReference type="ARBA" id="ARBA00023136"/>
    </source>
</evidence>
<reference evidence="14" key="1">
    <citation type="submission" date="2025-08" db="UniProtKB">
        <authorList>
            <consortium name="RefSeq"/>
        </authorList>
    </citation>
    <scope>IDENTIFICATION</scope>
    <source>
        <tissue evidence="14">Testes</tissue>
    </source>
</reference>
<feature type="transmembrane region" description="Helical" evidence="11">
    <location>
        <begin position="41"/>
        <end position="66"/>
    </location>
</feature>
<keyword evidence="2" id="KW-1003">Cell membrane</keyword>
<keyword evidence="9 10" id="KW-0807">Transducer</keyword>
<sequence length="220" mass="25298">MTSVPNLYMLNLACADFLFLLWLPFIAYFNTTKRWIFGSIMCKIVMGIDGVNTFTGIFTLTAMAINRYSAVVNLTWSKKGRSFQKTRTACFIIWLLAAIISMPLWLYSRTETFRGVTVCSVICNANTGKPQRRRRQFHVGRVSAMVIAAVVLFLVCWLPFWVVRILLLYRKHITNPSLCLQIAYYISVFTSATNSCLNPIVYAYFKHDFKNAIKAHKWTS</sequence>
<dbReference type="PROSITE" id="PS50262">
    <property type="entry name" value="G_PROTEIN_RECEP_F1_2"/>
    <property type="match status" value="1"/>
</dbReference>
<evidence type="ECO:0000256" key="11">
    <source>
        <dbReference type="SAM" id="Phobius"/>
    </source>
</evidence>
<keyword evidence="6 11" id="KW-0472">Membrane</keyword>
<feature type="domain" description="G-protein coupled receptors family 1 profile" evidence="12">
    <location>
        <begin position="1"/>
        <end position="202"/>
    </location>
</feature>
<evidence type="ECO:0000256" key="7">
    <source>
        <dbReference type="ARBA" id="ARBA00023170"/>
    </source>
</evidence>
<keyword evidence="13" id="KW-1185">Reference proteome</keyword>
<dbReference type="PANTHER" id="PTHR24229">
    <property type="entry name" value="NEUROPEPTIDES RECEPTOR"/>
    <property type="match status" value="1"/>
</dbReference>
<feature type="transmembrane region" description="Helical" evidence="11">
    <location>
        <begin position="142"/>
        <end position="162"/>
    </location>
</feature>
<keyword evidence="3 10" id="KW-0812">Transmembrane</keyword>
<dbReference type="PANTHER" id="PTHR24229:SF112">
    <property type="entry name" value="CHEMOKINE-LIKE RECEPTOR 1"/>
    <property type="match status" value="1"/>
</dbReference>
<evidence type="ECO:0000256" key="8">
    <source>
        <dbReference type="ARBA" id="ARBA00023180"/>
    </source>
</evidence>
<feature type="transmembrane region" description="Helical" evidence="11">
    <location>
        <begin position="86"/>
        <end position="107"/>
    </location>
</feature>
<evidence type="ECO:0000259" key="12">
    <source>
        <dbReference type="PROSITE" id="PS50262"/>
    </source>
</evidence>
<dbReference type="InterPro" id="IPR017452">
    <property type="entry name" value="GPCR_Rhodpsn_7TM"/>
</dbReference>
<organism evidence="13 14">
    <name type="scientific">Saccoglossus kowalevskii</name>
    <name type="common">Acorn worm</name>
    <dbReference type="NCBI Taxonomy" id="10224"/>
    <lineage>
        <taxon>Eukaryota</taxon>
        <taxon>Metazoa</taxon>
        <taxon>Hemichordata</taxon>
        <taxon>Enteropneusta</taxon>
        <taxon>Harrimaniidae</taxon>
        <taxon>Saccoglossus</taxon>
    </lineage>
</organism>
<evidence type="ECO:0000313" key="13">
    <source>
        <dbReference type="Proteomes" id="UP000694865"/>
    </source>
</evidence>
<dbReference type="Gene3D" id="1.20.1070.10">
    <property type="entry name" value="Rhodopsin 7-helix transmembrane proteins"/>
    <property type="match status" value="2"/>
</dbReference>
<dbReference type="Proteomes" id="UP000694865">
    <property type="component" value="Unplaced"/>
</dbReference>
<dbReference type="SUPFAM" id="SSF81321">
    <property type="entry name" value="Family A G protein-coupled receptor-like"/>
    <property type="match status" value="1"/>
</dbReference>
<dbReference type="PRINTS" id="PR00237">
    <property type="entry name" value="GPCRRHODOPSN"/>
</dbReference>
<protein>
    <submittedName>
        <fullName evidence="14">Somatostatin receptor type 3-like</fullName>
    </submittedName>
</protein>
<evidence type="ECO:0000256" key="3">
    <source>
        <dbReference type="ARBA" id="ARBA00022692"/>
    </source>
</evidence>
<keyword evidence="7 10" id="KW-0675">Receptor</keyword>
<evidence type="ECO:0000256" key="2">
    <source>
        <dbReference type="ARBA" id="ARBA00022475"/>
    </source>
</evidence>
<evidence type="ECO:0000256" key="4">
    <source>
        <dbReference type="ARBA" id="ARBA00022989"/>
    </source>
</evidence>
<feature type="transmembrane region" description="Helical" evidence="11">
    <location>
        <begin position="182"/>
        <end position="205"/>
    </location>
</feature>
<dbReference type="PRINTS" id="PR01783">
    <property type="entry name" value="MCHRECEPTOR"/>
</dbReference>
<evidence type="ECO:0000256" key="5">
    <source>
        <dbReference type="ARBA" id="ARBA00023040"/>
    </source>
</evidence>